<keyword evidence="7 16" id="KW-0547">Nucleotide-binding</keyword>
<evidence type="ECO:0000256" key="9">
    <source>
        <dbReference type="ARBA" id="ARBA00022958"/>
    </source>
</evidence>
<keyword evidence="11 16" id="KW-1133">Transmembrane helix</keyword>
<comment type="subcellular location">
    <subcellularLocation>
        <location evidence="16">Cell membrane</location>
        <topology evidence="16">Multi-pass membrane protein</topology>
    </subcellularLocation>
    <subcellularLocation>
        <location evidence="1">Membrane</location>
        <topology evidence="1">Multi-pass membrane protein</topology>
    </subcellularLocation>
</comment>
<dbReference type="InterPro" id="IPR044492">
    <property type="entry name" value="P_typ_ATPase_HD_dom"/>
</dbReference>
<dbReference type="FunFam" id="3.40.1110.10:FF:000061">
    <property type="entry name" value="Potassium-transporting ATPase alpha chain 1"/>
    <property type="match status" value="1"/>
</dbReference>
<dbReference type="Gene3D" id="3.40.50.1000">
    <property type="entry name" value="HAD superfamily/HAD-like"/>
    <property type="match status" value="1"/>
</dbReference>
<dbReference type="GO" id="GO:0005524">
    <property type="term" value="F:ATP binding"/>
    <property type="evidence" value="ECO:0007669"/>
    <property type="project" value="UniProtKB-KW"/>
</dbReference>
<dbReference type="PANTHER" id="PTHR43294:SF18">
    <property type="entry name" value="SODIUM_POTASSIUM-TRANSPORTING ATPASE SUBUNIT ALPHA"/>
    <property type="match status" value="1"/>
</dbReference>
<dbReference type="Pfam" id="PF00122">
    <property type="entry name" value="E1-E2_ATPase"/>
    <property type="match status" value="1"/>
</dbReference>
<dbReference type="SUPFAM" id="SSF56784">
    <property type="entry name" value="HAD-like"/>
    <property type="match status" value="1"/>
</dbReference>
<dbReference type="GO" id="GO:1902600">
    <property type="term" value="P:proton transmembrane transport"/>
    <property type="evidence" value="ECO:0007669"/>
    <property type="project" value="TreeGrafter"/>
</dbReference>
<dbReference type="GO" id="GO:1990573">
    <property type="term" value="P:potassium ion import across plasma membrane"/>
    <property type="evidence" value="ECO:0007669"/>
    <property type="project" value="TreeGrafter"/>
</dbReference>
<evidence type="ECO:0000256" key="4">
    <source>
        <dbReference type="ARBA" id="ARBA00022538"/>
    </source>
</evidence>
<keyword evidence="10" id="KW-1278">Translocase</keyword>
<dbReference type="FunFam" id="2.70.150.10:FF:000003">
    <property type="entry name" value="Sodium/potassium-transporting ATPase subunit alpha"/>
    <property type="match status" value="1"/>
</dbReference>
<dbReference type="GO" id="GO:0030007">
    <property type="term" value="P:intracellular potassium ion homeostasis"/>
    <property type="evidence" value="ECO:0007669"/>
    <property type="project" value="TreeGrafter"/>
</dbReference>
<comment type="subunit">
    <text evidence="15">The sodium/potassium-transporting ATPase is composed of a catalytic alpha subunit, an auxiliary non-catalytic beta subunit and an additional regulatory subunit.</text>
</comment>
<reference evidence="20" key="1">
    <citation type="submission" date="2022-10" db="EMBL/GenBank/DDBJ databases">
        <title>Genome assembly of Pristionchus species.</title>
        <authorList>
            <person name="Yoshida K."/>
            <person name="Sommer R.J."/>
        </authorList>
    </citation>
    <scope>NUCLEOTIDE SEQUENCE [LARGE SCALE GENOMIC DNA]</scope>
    <source>
        <strain evidence="20">RS5460</strain>
    </source>
</reference>
<dbReference type="SFLD" id="SFLDF00027">
    <property type="entry name" value="p-type_atpase"/>
    <property type="match status" value="1"/>
</dbReference>
<evidence type="ECO:0000259" key="18">
    <source>
        <dbReference type="SMART" id="SM00831"/>
    </source>
</evidence>
<dbReference type="Gene3D" id="3.40.1110.10">
    <property type="entry name" value="Calcium-transporting ATPase, cytoplasmic domain N"/>
    <property type="match status" value="1"/>
</dbReference>
<dbReference type="SUPFAM" id="SSF81660">
    <property type="entry name" value="Metal cation-transporting ATPase, ATP-binding domain N"/>
    <property type="match status" value="1"/>
</dbReference>
<feature type="transmembrane region" description="Helical" evidence="16">
    <location>
        <begin position="959"/>
        <end position="980"/>
    </location>
</feature>
<evidence type="ECO:0000256" key="10">
    <source>
        <dbReference type="ARBA" id="ARBA00022967"/>
    </source>
</evidence>
<evidence type="ECO:0000256" key="16">
    <source>
        <dbReference type="RuleBase" id="RU362084"/>
    </source>
</evidence>
<evidence type="ECO:0000256" key="7">
    <source>
        <dbReference type="ARBA" id="ARBA00022741"/>
    </source>
</evidence>
<keyword evidence="4 16" id="KW-0633">Potassium transport</keyword>
<dbReference type="GO" id="GO:0005886">
    <property type="term" value="C:plasma membrane"/>
    <property type="evidence" value="ECO:0007669"/>
    <property type="project" value="UniProtKB-SubCell"/>
</dbReference>
<keyword evidence="13 16" id="KW-0472">Membrane</keyword>
<feature type="transmembrane region" description="Helical" evidence="16">
    <location>
        <begin position="117"/>
        <end position="136"/>
    </location>
</feature>
<dbReference type="SFLD" id="SFLDS00003">
    <property type="entry name" value="Haloacid_Dehalogenase"/>
    <property type="match status" value="1"/>
</dbReference>
<feature type="region of interest" description="Disordered" evidence="17">
    <location>
        <begin position="200"/>
        <end position="221"/>
    </location>
</feature>
<dbReference type="Pfam" id="PF00690">
    <property type="entry name" value="Cation_ATPase_N"/>
    <property type="match status" value="1"/>
</dbReference>
<organism evidence="19 20">
    <name type="scientific">Pristionchus mayeri</name>
    <dbReference type="NCBI Taxonomy" id="1317129"/>
    <lineage>
        <taxon>Eukaryota</taxon>
        <taxon>Metazoa</taxon>
        <taxon>Ecdysozoa</taxon>
        <taxon>Nematoda</taxon>
        <taxon>Chromadorea</taxon>
        <taxon>Rhabditida</taxon>
        <taxon>Rhabditina</taxon>
        <taxon>Diplogasteromorpha</taxon>
        <taxon>Diplogasteroidea</taxon>
        <taxon>Neodiplogasteridae</taxon>
        <taxon>Pristionchus</taxon>
    </lineage>
</organism>
<keyword evidence="9 16" id="KW-0630">Potassium</keyword>
<evidence type="ECO:0000313" key="20">
    <source>
        <dbReference type="Proteomes" id="UP001328107"/>
    </source>
</evidence>
<feature type="transmembrane region" description="Helical" evidence="16">
    <location>
        <begin position="935"/>
        <end position="953"/>
    </location>
</feature>
<evidence type="ECO:0000256" key="17">
    <source>
        <dbReference type="SAM" id="MobiDB-lite"/>
    </source>
</evidence>
<dbReference type="Pfam" id="PF00689">
    <property type="entry name" value="Cation_ATPase_C"/>
    <property type="match status" value="1"/>
</dbReference>
<evidence type="ECO:0000313" key="19">
    <source>
        <dbReference type="EMBL" id="GMR37075.1"/>
    </source>
</evidence>
<dbReference type="NCBIfam" id="TIGR01494">
    <property type="entry name" value="ATPase_P-type"/>
    <property type="match status" value="2"/>
</dbReference>
<evidence type="ECO:0000256" key="15">
    <source>
        <dbReference type="ARBA" id="ARBA00038795"/>
    </source>
</evidence>
<keyword evidence="5" id="KW-0597">Phosphoprotein</keyword>
<dbReference type="SFLD" id="SFLDG00002">
    <property type="entry name" value="C1.7:_P-type_atpase_like"/>
    <property type="match status" value="1"/>
</dbReference>
<comment type="caution">
    <text evidence="19">The sequence shown here is derived from an EMBL/GenBank/DDBJ whole genome shotgun (WGS) entry which is preliminary data.</text>
</comment>
<evidence type="ECO:0000256" key="13">
    <source>
        <dbReference type="ARBA" id="ARBA00023136"/>
    </source>
</evidence>
<dbReference type="AlphaFoldDB" id="A0AAN4ZG42"/>
<dbReference type="InterPro" id="IPR059000">
    <property type="entry name" value="ATPase_P-type_domA"/>
</dbReference>
<dbReference type="InterPro" id="IPR036412">
    <property type="entry name" value="HAD-like_sf"/>
</dbReference>
<feature type="transmembrane region" description="Helical" evidence="16">
    <location>
        <begin position="898"/>
        <end position="915"/>
    </location>
</feature>
<keyword evidence="8 16" id="KW-0067">ATP-binding</keyword>
<proteinExistence type="inferred from homology"/>
<evidence type="ECO:0000256" key="2">
    <source>
        <dbReference type="ARBA" id="ARBA00006934"/>
    </source>
</evidence>
<dbReference type="PRINTS" id="PR00121">
    <property type="entry name" value="NAKATPASE"/>
</dbReference>
<evidence type="ECO:0000256" key="5">
    <source>
        <dbReference type="ARBA" id="ARBA00022553"/>
    </source>
</evidence>
<dbReference type="GO" id="GO:0016887">
    <property type="term" value="F:ATP hydrolysis activity"/>
    <property type="evidence" value="ECO:0007669"/>
    <property type="project" value="InterPro"/>
</dbReference>
<accession>A0AAN4ZG42</accession>
<feature type="domain" description="Cation-transporting P-type ATPase N-terminal" evidence="18">
    <location>
        <begin position="27"/>
        <end position="101"/>
    </location>
</feature>
<dbReference type="PRINTS" id="PR00119">
    <property type="entry name" value="CATATPASE"/>
</dbReference>
<dbReference type="PANTHER" id="PTHR43294">
    <property type="entry name" value="SODIUM/POTASSIUM-TRANSPORTING ATPASE SUBUNIT ALPHA"/>
    <property type="match status" value="1"/>
</dbReference>
<dbReference type="Proteomes" id="UP001328107">
    <property type="component" value="Unassembled WGS sequence"/>
</dbReference>
<evidence type="ECO:0000256" key="11">
    <source>
        <dbReference type="ARBA" id="ARBA00022989"/>
    </source>
</evidence>
<dbReference type="InterPro" id="IPR005775">
    <property type="entry name" value="P-type_ATPase_IIC"/>
</dbReference>
<keyword evidence="16" id="KW-0479">Metal-binding</keyword>
<feature type="transmembrane region" description="Helical" evidence="16">
    <location>
        <begin position="306"/>
        <end position="330"/>
    </location>
</feature>
<keyword evidence="12 16" id="KW-0406">Ion transport</keyword>
<protein>
    <recommendedName>
        <fullName evidence="16">Sodium/potassium-transporting ATPase subunit alpha</fullName>
    </recommendedName>
</protein>
<dbReference type="InterPro" id="IPR006068">
    <property type="entry name" value="ATPase_P-typ_cation-transptr_C"/>
</dbReference>
<dbReference type="GO" id="GO:0036376">
    <property type="term" value="P:sodium ion export across plasma membrane"/>
    <property type="evidence" value="ECO:0007669"/>
    <property type="project" value="TreeGrafter"/>
</dbReference>
<keyword evidence="20" id="KW-1185">Reference proteome</keyword>
<evidence type="ECO:0000256" key="1">
    <source>
        <dbReference type="ARBA" id="ARBA00004141"/>
    </source>
</evidence>
<dbReference type="InterPro" id="IPR004014">
    <property type="entry name" value="ATPase_P-typ_cation-transptr_N"/>
</dbReference>
<dbReference type="InterPro" id="IPR018303">
    <property type="entry name" value="ATPase_P-typ_P_site"/>
</dbReference>
<dbReference type="GO" id="GO:0006883">
    <property type="term" value="P:intracellular sodium ion homeostasis"/>
    <property type="evidence" value="ECO:0007669"/>
    <property type="project" value="TreeGrafter"/>
</dbReference>
<dbReference type="Gene3D" id="1.20.1110.10">
    <property type="entry name" value="Calcium-transporting ATPase, transmembrane domain"/>
    <property type="match status" value="1"/>
</dbReference>
<dbReference type="InterPro" id="IPR023214">
    <property type="entry name" value="HAD_sf"/>
</dbReference>
<dbReference type="FunFam" id="3.40.50.1000:FF:000083">
    <property type="entry name" value="Sodium/potassium-transporting ATPase subunit alpha"/>
    <property type="match status" value="1"/>
</dbReference>
<name>A0AAN4ZG42_9BILA</name>
<feature type="transmembrane region" description="Helical" evidence="16">
    <location>
        <begin position="81"/>
        <end position="102"/>
    </location>
</feature>
<evidence type="ECO:0000256" key="14">
    <source>
        <dbReference type="ARBA" id="ARBA00037422"/>
    </source>
</evidence>
<dbReference type="InterPro" id="IPR050510">
    <property type="entry name" value="Cation_transp_ATPase_P-type"/>
</dbReference>
<dbReference type="EMBL" id="BTRK01000002">
    <property type="protein sequence ID" value="GMR37075.1"/>
    <property type="molecule type" value="Genomic_DNA"/>
</dbReference>
<evidence type="ECO:0000256" key="6">
    <source>
        <dbReference type="ARBA" id="ARBA00022692"/>
    </source>
</evidence>
<evidence type="ECO:0000256" key="8">
    <source>
        <dbReference type="ARBA" id="ARBA00022840"/>
    </source>
</evidence>
<dbReference type="SUPFAM" id="SSF81665">
    <property type="entry name" value="Calcium ATPase, transmembrane domain M"/>
    <property type="match status" value="1"/>
</dbReference>
<dbReference type="GO" id="GO:0005391">
    <property type="term" value="F:P-type sodium:potassium-exchanging transporter activity"/>
    <property type="evidence" value="ECO:0007669"/>
    <property type="project" value="TreeGrafter"/>
</dbReference>
<keyword evidence="3 16" id="KW-0813">Transport</keyword>
<gene>
    <name evidence="19" type="ORF">PMAYCL1PPCAC_07270</name>
</gene>
<dbReference type="InterPro" id="IPR001757">
    <property type="entry name" value="P_typ_ATPase"/>
</dbReference>
<keyword evidence="6 16" id="KW-0812">Transmembrane</keyword>
<evidence type="ECO:0000256" key="3">
    <source>
        <dbReference type="ARBA" id="ARBA00022448"/>
    </source>
</evidence>
<feature type="transmembrane region" description="Helical" evidence="16">
    <location>
        <begin position="277"/>
        <end position="300"/>
    </location>
</feature>
<dbReference type="InterPro" id="IPR008250">
    <property type="entry name" value="ATPase_P-typ_transduc_dom_A_sf"/>
</dbReference>
<dbReference type="SUPFAM" id="SSF81653">
    <property type="entry name" value="Calcium ATPase, transduction domain A"/>
    <property type="match status" value="1"/>
</dbReference>
<comment type="function">
    <text evidence="14">This is the catalytic component of the active enzyme, which catalyzes the hydrolysis of ATP coupled with the exchange of sodium and potassium ions across the plasma membrane. This action creates the electrochemical gradient of sodium and potassium ions, providing the energy for active transport of various nutrients.</text>
</comment>
<dbReference type="PROSITE" id="PS00154">
    <property type="entry name" value="ATPASE_E1_E2"/>
    <property type="match status" value="1"/>
</dbReference>
<sequence length="1002" mass="110384">MGLPCKKKKKAATAANLEELKKGFSTDMHTIPLEELISKLNTDVKNGLTSTEASALLAQNGPNSLTPPDKKSMFRLFLKNIFGGFNSLLWVAGIMSFIGYAIETSQEGSNASKDNLFMGIVFIVVVNVTGTFSFYMDRKSIILMDGFANMVPPMAHVIRDGEERDIPVAEVVVGDIVTIAGGDKVPADVRVIDARGLKVDNSSMTGESEPQSRNNQCTSSNPLESKNMALFSTNVVEGTAKGIVILTGDKTAMGTIAALTQSVGGEPTPIAKEIHRFVMISAIIAVCVGLLFAVLAYLYGNSPIKSALYFIGMIVANVPEGIVCTVTAVLTLTAKKMERKHCLVKRLECVETLGSTSTICSDKTGTLTQNKMTVTHIWCNGMIDLTEVLPPGEKKTGQRKHQMVGSYEALIRCASNCSRANIRKADSANPEFTGDASELALMKYCDLVHDSGILAYREKFPKETEIPFNSTNKYQVSVHRDQKNGKYIVQMKGAPEKILTMCDTISINGKNRPLDADVKKDFQSAYEALGGYGERVFGFADLELDSSEFPEGFKFTSDPPNFPLSNLRFVGLLSMIDPPRPGVPRAVVMVTGDHPITARAIAEQVRIIAEGEEVAEIVEEYAGFKEGEDEKYGEGRLKKTRAVVVHGEQLKKMTAVTLKEILSNYEDVVFARTSPAQKLQIVEGYQQLGQIVAVTGDGVNDAPALRKADIGIAMGIAGTDVSKQAADMILLDDDFSSIVTGVEEGRIIFDNLKKSISYVLTSNVPEITPFASHIILGYPLPMSIIAILMIDLGTDLWPAISLAYEPAESDIMKRTPRDARYDRLVNHRLVVYAYLQIGCIQMCAGFCGYFANMSYHGFFPSKLYMIREEWDNQAMMVVDSWGQEWTYDARKMLEKCCHGVFFVSIVVVQWADLLVAKTRKNSIVTQGFGNNSLNYSIPFTALLACLLMNTPFINESLGVTRIHIDILVMAIPFGLFIIMYDEIRCFFIRRYPTGWVYKETYY</sequence>
<dbReference type="InterPro" id="IPR023298">
    <property type="entry name" value="ATPase_P-typ_TM_dom_sf"/>
</dbReference>
<dbReference type="Gene3D" id="2.70.150.10">
    <property type="entry name" value="Calcium-transporting ATPase, cytoplasmic transduction domain A"/>
    <property type="match status" value="1"/>
</dbReference>
<evidence type="ECO:0000256" key="12">
    <source>
        <dbReference type="ARBA" id="ARBA00023065"/>
    </source>
</evidence>
<feature type="transmembrane region" description="Helical" evidence="16">
    <location>
        <begin position="829"/>
        <end position="851"/>
    </location>
</feature>
<comment type="similarity">
    <text evidence="2 16">Belongs to the cation transport ATPase (P-type) (TC 3.A.3) family. Type IIC subfamily.</text>
</comment>
<dbReference type="Pfam" id="PF13246">
    <property type="entry name" value="Cation_ATPase"/>
    <property type="match status" value="1"/>
</dbReference>
<dbReference type="SMART" id="SM00831">
    <property type="entry name" value="Cation_ATPase_N"/>
    <property type="match status" value="1"/>
</dbReference>
<dbReference type="NCBIfam" id="TIGR01106">
    <property type="entry name" value="ATPase-IIC_X-K"/>
    <property type="match status" value="1"/>
</dbReference>
<dbReference type="InterPro" id="IPR023299">
    <property type="entry name" value="ATPase_P-typ_cyto_dom_N"/>
</dbReference>
<dbReference type="GO" id="GO:0046872">
    <property type="term" value="F:metal ion binding"/>
    <property type="evidence" value="ECO:0007669"/>
    <property type="project" value="UniProtKB-KW"/>
</dbReference>
<dbReference type="FunFam" id="1.20.1110.10:FF:000038">
    <property type="entry name" value="Sodium/potassium-transporting ATPase subunit alpha"/>
    <property type="match status" value="1"/>
</dbReference>